<evidence type="ECO:0000313" key="6">
    <source>
        <dbReference type="EMBL" id="AIO02816.1"/>
    </source>
</evidence>
<dbReference type="GeneID" id="22579716"/>
<feature type="transmembrane region" description="Helical" evidence="5">
    <location>
        <begin position="50"/>
        <end position="72"/>
    </location>
</feature>
<keyword evidence="2 5" id="KW-0812">Transmembrane</keyword>
<keyword evidence="3 5" id="KW-1133">Transmembrane helix</keyword>
<sequence length="372" mass="42551">MGLFSALQRWKTERRKMYYWAGTFACVVGLLFFIYIILSTVLKNQSVVPNFVAGYCAVFAALLSCFQILEHLTCFSDPECQTKIVRILFMVPLFAVISSISLLAPGAAEYLNLIRDTYESYVIYAFFQLMLALMGGIDTVYRTLMIEDRPPVRQVFPFCYLEPIKVTPTFVQNCRLCLFQFMLLKPLVTIIVVILTAKDAMGSSMFDLTKGRFWTYLVYNISITVAFTALLYFYMGLKDLIEGRNVFLKFLCVKAVIFLSFWQGLLIQLISAAGLLPKLSYWKPEDTPAALQDLLICVEMMFVAFGHKYCFGSDEYLIHNVADGCVIEDISNQDGLQTRTIPPIRYSVAENLKYTLRHEDVLTDVRDIVHNR</sequence>
<accession>A0A088S3P6</accession>
<dbReference type="KEGG" id="lpan:LPMP_356880"/>
<keyword evidence="4 5" id="KW-0472">Membrane</keyword>
<keyword evidence="7" id="KW-1185">Reference proteome</keyword>
<dbReference type="PANTHER" id="PTHR23423">
    <property type="entry name" value="ORGANIC SOLUTE TRANSPORTER-RELATED"/>
    <property type="match status" value="1"/>
</dbReference>
<dbReference type="eggNOG" id="KOG2641">
    <property type="taxonomic scope" value="Eukaryota"/>
</dbReference>
<evidence type="ECO:0000313" key="7">
    <source>
        <dbReference type="Proteomes" id="UP000063063"/>
    </source>
</evidence>
<feature type="transmembrane region" description="Helical" evidence="5">
    <location>
        <begin position="176"/>
        <end position="196"/>
    </location>
</feature>
<feature type="transmembrane region" description="Helical" evidence="5">
    <location>
        <begin position="216"/>
        <end position="234"/>
    </location>
</feature>
<evidence type="ECO:0000256" key="5">
    <source>
        <dbReference type="SAM" id="Phobius"/>
    </source>
</evidence>
<dbReference type="GO" id="GO:0016020">
    <property type="term" value="C:membrane"/>
    <property type="evidence" value="ECO:0007669"/>
    <property type="project" value="UniProtKB-SubCell"/>
</dbReference>
<reference evidence="6 7" key="1">
    <citation type="journal article" date="2015" name="Sci. Rep.">
        <title>The genome of Leishmania panamensis: insights into genomics of the L. (Viannia) subgenus.</title>
        <authorList>
            <person name="Llanes A."/>
            <person name="Restrepo C.M."/>
            <person name="Vecchio G.D."/>
            <person name="Anguizola F.J."/>
            <person name="Lleonart R."/>
        </authorList>
    </citation>
    <scope>NUCLEOTIDE SEQUENCE [LARGE SCALE GENOMIC DNA]</scope>
    <source>
        <strain evidence="6 7">MHOM/PA/94/PSC-1</strain>
    </source>
</reference>
<dbReference type="Proteomes" id="UP000063063">
    <property type="component" value="Chromosome 35"/>
</dbReference>
<comment type="subcellular location">
    <subcellularLocation>
        <location evidence="1">Membrane</location>
        <topology evidence="1">Multi-pass membrane protein</topology>
    </subcellularLocation>
</comment>
<dbReference type="InterPro" id="IPR005178">
    <property type="entry name" value="Ostalpha/TMEM184C"/>
</dbReference>
<name>A0A088S3P6_LEIPA</name>
<evidence type="ECO:0000256" key="2">
    <source>
        <dbReference type="ARBA" id="ARBA00022692"/>
    </source>
</evidence>
<dbReference type="OrthoDB" id="5348404at2759"/>
<protein>
    <submittedName>
        <fullName evidence="6">Organic solute transporter subunit alpha, putative</fullName>
    </submittedName>
</protein>
<evidence type="ECO:0000256" key="4">
    <source>
        <dbReference type="ARBA" id="ARBA00023136"/>
    </source>
</evidence>
<feature type="transmembrane region" description="Helical" evidence="5">
    <location>
        <begin position="246"/>
        <end position="270"/>
    </location>
</feature>
<feature type="transmembrane region" description="Helical" evidence="5">
    <location>
        <begin position="17"/>
        <end position="38"/>
    </location>
</feature>
<feature type="transmembrane region" description="Helical" evidence="5">
    <location>
        <begin position="120"/>
        <end position="141"/>
    </location>
</feature>
<evidence type="ECO:0000256" key="1">
    <source>
        <dbReference type="ARBA" id="ARBA00004141"/>
    </source>
</evidence>
<organism evidence="6 7">
    <name type="scientific">Leishmania panamensis</name>
    <dbReference type="NCBI Taxonomy" id="5679"/>
    <lineage>
        <taxon>Eukaryota</taxon>
        <taxon>Discoba</taxon>
        <taxon>Euglenozoa</taxon>
        <taxon>Kinetoplastea</taxon>
        <taxon>Metakinetoplastina</taxon>
        <taxon>Trypanosomatida</taxon>
        <taxon>Trypanosomatidae</taxon>
        <taxon>Leishmaniinae</taxon>
        <taxon>Leishmania</taxon>
        <taxon>Leishmania guyanensis species complex</taxon>
    </lineage>
</organism>
<dbReference type="Pfam" id="PF03619">
    <property type="entry name" value="Solute_trans_a"/>
    <property type="match status" value="1"/>
</dbReference>
<evidence type="ECO:0000256" key="3">
    <source>
        <dbReference type="ARBA" id="ARBA00022989"/>
    </source>
</evidence>
<feature type="transmembrane region" description="Helical" evidence="5">
    <location>
        <begin position="84"/>
        <end position="108"/>
    </location>
</feature>
<dbReference type="EMBL" id="CP009404">
    <property type="protein sequence ID" value="AIO02816.1"/>
    <property type="molecule type" value="Genomic_DNA"/>
</dbReference>
<proteinExistence type="predicted"/>
<dbReference type="RefSeq" id="XP_010703616.1">
    <property type="nucleotide sequence ID" value="XM_010705314.1"/>
</dbReference>
<dbReference type="AlphaFoldDB" id="A0A088S3P6"/>
<dbReference type="SMART" id="SM01417">
    <property type="entry name" value="Solute_trans_a"/>
    <property type="match status" value="1"/>
</dbReference>
<dbReference type="VEuPathDB" id="TriTrypDB:LPAL13_350078500"/>
<dbReference type="VEuPathDB" id="TriTrypDB:LPMP_356880"/>
<gene>
    <name evidence="6" type="ORF">LPMP_356880</name>
</gene>